<dbReference type="RefSeq" id="WP_117995252.1">
    <property type="nucleotide sequence ID" value="NZ_QRTJ01000097.1"/>
</dbReference>
<dbReference type="Proteomes" id="UP000286137">
    <property type="component" value="Unassembled WGS sequence"/>
</dbReference>
<dbReference type="EMBL" id="QRTJ01000097">
    <property type="protein sequence ID" value="RGQ56602.1"/>
    <property type="molecule type" value="Genomic_DNA"/>
</dbReference>
<evidence type="ECO:0000313" key="2">
    <source>
        <dbReference type="Proteomes" id="UP000286137"/>
    </source>
</evidence>
<proteinExistence type="predicted"/>
<dbReference type="AlphaFoldDB" id="A0A412BLP2"/>
<protein>
    <submittedName>
        <fullName evidence="1">Uncharacterized protein</fullName>
    </submittedName>
</protein>
<organism evidence="1 2">
    <name type="scientific">Mediterraneibacter gnavus</name>
    <name type="common">Ruminococcus gnavus</name>
    <dbReference type="NCBI Taxonomy" id="33038"/>
    <lineage>
        <taxon>Bacteria</taxon>
        <taxon>Bacillati</taxon>
        <taxon>Bacillota</taxon>
        <taxon>Clostridia</taxon>
        <taxon>Lachnospirales</taxon>
        <taxon>Lachnospiraceae</taxon>
        <taxon>Mediterraneibacter</taxon>
    </lineage>
</organism>
<reference evidence="1 2" key="1">
    <citation type="submission" date="2018-08" db="EMBL/GenBank/DDBJ databases">
        <title>A genome reference for cultivated species of the human gut microbiota.</title>
        <authorList>
            <person name="Zou Y."/>
            <person name="Xue W."/>
            <person name="Luo G."/>
        </authorList>
    </citation>
    <scope>NUCLEOTIDE SEQUENCE [LARGE SCALE GENOMIC DNA]</scope>
    <source>
        <strain evidence="1 2">AF27-4BH</strain>
    </source>
</reference>
<sequence>MNNFEIIKLNNEEDNILIVMKTSEPPFDFLSEMEEALRNIQYLGYVTIDELLHSGNTEERFIQGFFNGNSFENGKFKFTVIEKKSKLREYACEFLRKDIELLHFTGLTGRQQRLIECGCVI</sequence>
<comment type="caution">
    <text evidence="1">The sequence shown here is derived from an EMBL/GenBank/DDBJ whole genome shotgun (WGS) entry which is preliminary data.</text>
</comment>
<accession>A0A412BLP2</accession>
<gene>
    <name evidence="1" type="ORF">DWY88_18605</name>
</gene>
<dbReference type="Pfam" id="PF15933">
    <property type="entry name" value="RnlB_antitoxin"/>
    <property type="match status" value="1"/>
</dbReference>
<dbReference type="InterPro" id="IPR031834">
    <property type="entry name" value="RnlB/LsoB_antitoxin"/>
</dbReference>
<name>A0A412BLP2_MEDGN</name>
<evidence type="ECO:0000313" key="1">
    <source>
        <dbReference type="EMBL" id="RGQ56602.1"/>
    </source>
</evidence>